<evidence type="ECO:0000313" key="2">
    <source>
        <dbReference type="Proteomes" id="UP000294588"/>
    </source>
</evidence>
<keyword evidence="2" id="KW-1185">Reference proteome</keyword>
<keyword evidence="1" id="KW-0687">Ribonucleoprotein</keyword>
<organism evidence="1 2">
    <name type="scientific">Candidatus Syntrophosphaera thermopropionivorans</name>
    <dbReference type="NCBI Taxonomy" id="2593015"/>
    <lineage>
        <taxon>Bacteria</taxon>
        <taxon>Pseudomonadati</taxon>
        <taxon>Candidatus Cloacimonadota</taxon>
        <taxon>Candidatus Cloacimonadia</taxon>
        <taxon>Candidatus Cloacimonadales</taxon>
        <taxon>Candidatus Cloacimonadaceae</taxon>
        <taxon>Candidatus Syntrophosphaera</taxon>
    </lineage>
</organism>
<comment type="caution">
    <text evidence="1">The sequence shown here is derived from an EMBL/GenBank/DDBJ whole genome shotgun (WGS) entry which is preliminary data.</text>
</comment>
<proteinExistence type="predicted"/>
<dbReference type="EC" id="2.8.4.4" evidence="1"/>
<dbReference type="Proteomes" id="UP000294588">
    <property type="component" value="Unassembled WGS sequence"/>
</dbReference>
<gene>
    <name evidence="1" type="primary">rimO</name>
    <name evidence="1" type="ORF">E0946_01835</name>
</gene>
<name>A0AC61QKH3_9BACT</name>
<evidence type="ECO:0000313" key="1">
    <source>
        <dbReference type="EMBL" id="TDF74191.1"/>
    </source>
</evidence>
<keyword evidence="1" id="KW-0808">Transferase</keyword>
<keyword evidence="1" id="KW-0689">Ribosomal protein</keyword>
<dbReference type="EMBL" id="SMOG01000002">
    <property type="protein sequence ID" value="TDF74191.1"/>
    <property type="molecule type" value="Genomic_DNA"/>
</dbReference>
<reference evidence="1" key="1">
    <citation type="submission" date="2019-03" db="EMBL/GenBank/DDBJ databases">
        <title>Candidatus Syntrophosphaera thermopropionivorans: a novel player in syntrophic propionate oxidation during anaerobic digestion.</title>
        <authorList>
            <person name="Dyksma S."/>
        </authorList>
    </citation>
    <scope>NUCLEOTIDE SEQUENCE</scope>
    <source>
        <strain evidence="1">W5</strain>
    </source>
</reference>
<protein>
    <submittedName>
        <fullName evidence="1">30S ribosomal protein S12 methylthiotransferase RimO</fullName>
        <ecNumber evidence="1">2.8.4.4</ecNumber>
    </submittedName>
</protein>
<sequence length="435" mass="49994">MKSYYIVSLGCSKNLVDSEIFANILEKAGYQLWDESEPIDLVLVNTCSFIESALKEGEQVLSELVEMKREGKIKKLVVTGCLMNRGLGEFEEAFPEVDSWIGLKDVAAMETLLGLTSQAKYQRTSIDEVYYRYLLISDGCSNHCTYCTIPSIRGEMKSIPIEVLVEEARELADEDNKHYSELIVIAQDTANYGMDLYGYKALPELLEELIKLNKYKWIRVLYMHPDHFETSWLELWEKYPELLPYFEIPIQHISDPILKAMGRKKGSTELKEMFNKIKDKLPQSVLRTTLMIGFPGESRQDFELLKNFVNSTPFLYLGIFPYSREEGTPAAQMDHQILPRTIRTRYNQLVKLQQQSLEEIMGSYIGEILEVLIEDYADDIEEANYIGRTWFQAPDIDGLTFVKGENLELGKIYPIKLIDIIGTDLFGEVIKEGVK</sequence>
<accession>A0AC61QKH3</accession>